<comment type="caution">
    <text evidence="2">The sequence shown here is derived from an EMBL/GenBank/DDBJ whole genome shotgun (WGS) entry which is preliminary data.</text>
</comment>
<feature type="compositionally biased region" description="Acidic residues" evidence="1">
    <location>
        <begin position="188"/>
        <end position="200"/>
    </location>
</feature>
<feature type="non-terminal residue" evidence="2">
    <location>
        <position position="591"/>
    </location>
</feature>
<organism evidence="2 3">
    <name type="scientific">Thalassiosira oceanica</name>
    <name type="common">Marine diatom</name>
    <dbReference type="NCBI Taxonomy" id="159749"/>
    <lineage>
        <taxon>Eukaryota</taxon>
        <taxon>Sar</taxon>
        <taxon>Stramenopiles</taxon>
        <taxon>Ochrophyta</taxon>
        <taxon>Bacillariophyta</taxon>
        <taxon>Coscinodiscophyceae</taxon>
        <taxon>Thalassiosirophycidae</taxon>
        <taxon>Thalassiosirales</taxon>
        <taxon>Thalassiosiraceae</taxon>
        <taxon>Thalassiosira</taxon>
    </lineage>
</organism>
<feature type="compositionally biased region" description="Low complexity" evidence="1">
    <location>
        <begin position="132"/>
        <end position="144"/>
    </location>
</feature>
<evidence type="ECO:0000256" key="1">
    <source>
        <dbReference type="SAM" id="MobiDB-lite"/>
    </source>
</evidence>
<accession>K0T8B2</accession>
<protein>
    <submittedName>
        <fullName evidence="2">Uncharacterized protein</fullName>
    </submittedName>
</protein>
<feature type="region of interest" description="Disordered" evidence="1">
    <location>
        <begin position="422"/>
        <end position="453"/>
    </location>
</feature>
<evidence type="ECO:0000313" key="2">
    <source>
        <dbReference type="EMBL" id="EJK73820.1"/>
    </source>
</evidence>
<dbReference type="AlphaFoldDB" id="K0T8B2"/>
<name>K0T8B2_THAOC</name>
<feature type="compositionally biased region" description="Polar residues" evidence="1">
    <location>
        <begin position="518"/>
        <end position="531"/>
    </location>
</feature>
<feature type="compositionally biased region" description="Polar residues" evidence="1">
    <location>
        <begin position="435"/>
        <end position="446"/>
    </location>
</feature>
<feature type="region of interest" description="Disordered" evidence="1">
    <location>
        <begin position="516"/>
        <end position="536"/>
    </location>
</feature>
<sequence>MMSTRLFENGPKVWNLGGLAPAPGVKSRGEVSKNSVPPLLGRFTKYRRKNSNNAGDDSTELTEGLGWSSHNNPTDPVIGDPNFDQLHFRLERQRRYSNEKCTTTSSVRKRRTRARKEENRGSLAPTDPFDLSGSTSSTSVTSPSVNIAKTSGLHGRRNKGRPPVERGTFMGWGEQSDHSSVLGRSSESDDCSDDDTEDGVDTCGWGAKPIECPIPRFGKEAEDRGKSSSLDTRTRSFPTSCAFNVQDCSTEEDGSEEGDLLVGFGGTTLRRSTVSSDSDVLLVGFGRRSDSPNPHRSRRQTVETEHPASYSCNDRNHAAEVEKSSSSRKRRPARRLSQTDKADILSELEHTMGSNLFASTHDVIPGSRSSSDDNPLMESFRSSGDRSDLASSLIESFQRTSGDRGDLATSLLEDFSRKFVDNDDDELSSGPISPAPQSQPQHNMLGNDNPRHDQLMSQTTEELRLELQHLQHQSRVNLEASWGDAEQYRVKISGLNDRLLHLKGEIFEAKMARESHTPSDSMHSGPVQTKLSDGPGFASLRRRTIDFSDSDNGSLGRQPSRGAFSLNDRGLTGTNNATWDDFKQDAHAIGR</sequence>
<feature type="region of interest" description="Disordered" evidence="1">
    <location>
        <begin position="359"/>
        <end position="388"/>
    </location>
</feature>
<evidence type="ECO:0000313" key="3">
    <source>
        <dbReference type="Proteomes" id="UP000266841"/>
    </source>
</evidence>
<feature type="region of interest" description="Disordered" evidence="1">
    <location>
        <begin position="548"/>
        <end position="569"/>
    </location>
</feature>
<feature type="compositionally biased region" description="Basic and acidic residues" evidence="1">
    <location>
        <begin position="314"/>
        <end position="325"/>
    </location>
</feature>
<dbReference type="Proteomes" id="UP000266841">
    <property type="component" value="Unassembled WGS sequence"/>
</dbReference>
<feature type="region of interest" description="Disordered" evidence="1">
    <location>
        <begin position="16"/>
        <end position="82"/>
    </location>
</feature>
<gene>
    <name evidence="2" type="ORF">THAOC_04537</name>
</gene>
<dbReference type="EMBL" id="AGNL01004190">
    <property type="protein sequence ID" value="EJK73820.1"/>
    <property type="molecule type" value="Genomic_DNA"/>
</dbReference>
<feature type="region of interest" description="Disordered" evidence="1">
    <location>
        <begin position="94"/>
        <end position="235"/>
    </location>
</feature>
<reference evidence="2 3" key="1">
    <citation type="journal article" date="2012" name="Genome Biol.">
        <title>Genome and low-iron response of an oceanic diatom adapted to chronic iron limitation.</title>
        <authorList>
            <person name="Lommer M."/>
            <person name="Specht M."/>
            <person name="Roy A.S."/>
            <person name="Kraemer L."/>
            <person name="Andreson R."/>
            <person name="Gutowska M.A."/>
            <person name="Wolf J."/>
            <person name="Bergner S.V."/>
            <person name="Schilhabel M.B."/>
            <person name="Klostermeier U.C."/>
            <person name="Beiko R.G."/>
            <person name="Rosenstiel P."/>
            <person name="Hippler M."/>
            <person name="Laroche J."/>
        </authorList>
    </citation>
    <scope>NUCLEOTIDE SEQUENCE [LARGE SCALE GENOMIC DNA]</scope>
    <source>
        <strain evidence="2 3">CCMP1005</strain>
    </source>
</reference>
<feature type="compositionally biased region" description="Basic and acidic residues" evidence="1">
    <location>
        <begin position="217"/>
        <end position="226"/>
    </location>
</feature>
<proteinExistence type="predicted"/>
<feature type="region of interest" description="Disordered" evidence="1">
    <location>
        <begin position="284"/>
        <end position="341"/>
    </location>
</feature>
<keyword evidence="3" id="KW-1185">Reference proteome</keyword>